<comment type="caution">
    <text evidence="1">The sequence shown here is derived from an EMBL/GenBank/DDBJ whole genome shotgun (WGS) entry which is preliminary data.</text>
</comment>
<proteinExistence type="predicted"/>
<dbReference type="EMBL" id="AZHX01001132">
    <property type="protein sequence ID" value="ETX04759.1"/>
    <property type="molecule type" value="Genomic_DNA"/>
</dbReference>
<accession>W4M339</accession>
<organism evidence="1 2">
    <name type="scientific">Candidatus Entotheonella gemina</name>
    <dbReference type="NCBI Taxonomy" id="1429439"/>
    <lineage>
        <taxon>Bacteria</taxon>
        <taxon>Pseudomonadati</taxon>
        <taxon>Nitrospinota/Tectimicrobiota group</taxon>
        <taxon>Candidatus Tectimicrobiota</taxon>
        <taxon>Candidatus Entotheonellia</taxon>
        <taxon>Candidatus Entotheonellales</taxon>
        <taxon>Candidatus Entotheonellaceae</taxon>
        <taxon>Candidatus Entotheonella</taxon>
    </lineage>
</organism>
<dbReference type="AlphaFoldDB" id="W4M339"/>
<dbReference type="HOGENOM" id="CLU_3023462_0_0_7"/>
<evidence type="ECO:0000313" key="1">
    <source>
        <dbReference type="EMBL" id="ETX04759.1"/>
    </source>
</evidence>
<protein>
    <submittedName>
        <fullName evidence="1">Uncharacterized protein</fullName>
    </submittedName>
</protein>
<dbReference type="Proteomes" id="UP000019140">
    <property type="component" value="Unassembled WGS sequence"/>
</dbReference>
<sequence>MRVRRRVRRLEAKYRQGRIDDVQLVQSVSSMLGHMSHANTFAARRQFFADSLRMG</sequence>
<gene>
    <name evidence="1" type="ORF">ETSY2_26970</name>
</gene>
<evidence type="ECO:0000313" key="2">
    <source>
        <dbReference type="Proteomes" id="UP000019140"/>
    </source>
</evidence>
<reference evidence="1 2" key="1">
    <citation type="journal article" date="2014" name="Nature">
        <title>An environmental bacterial taxon with a large and distinct metabolic repertoire.</title>
        <authorList>
            <person name="Wilson M.C."/>
            <person name="Mori T."/>
            <person name="Ruckert C."/>
            <person name="Uria A.R."/>
            <person name="Helf M.J."/>
            <person name="Takada K."/>
            <person name="Gernert C."/>
            <person name="Steffens U.A."/>
            <person name="Heycke N."/>
            <person name="Schmitt S."/>
            <person name="Rinke C."/>
            <person name="Helfrich E.J."/>
            <person name="Brachmann A.O."/>
            <person name="Gurgui C."/>
            <person name="Wakimoto T."/>
            <person name="Kracht M."/>
            <person name="Crusemann M."/>
            <person name="Hentschel U."/>
            <person name="Abe I."/>
            <person name="Matsunaga S."/>
            <person name="Kalinowski J."/>
            <person name="Takeyama H."/>
            <person name="Piel J."/>
        </authorList>
    </citation>
    <scope>NUCLEOTIDE SEQUENCE [LARGE SCALE GENOMIC DNA]</scope>
    <source>
        <strain evidence="2">TSY2</strain>
    </source>
</reference>
<name>W4M339_9BACT</name>
<keyword evidence="2" id="KW-1185">Reference proteome</keyword>